<dbReference type="RefSeq" id="WP_171155012.1">
    <property type="nucleotide sequence ID" value="NZ_JABENB010000001.1"/>
</dbReference>
<protein>
    <submittedName>
        <fullName evidence="1">DinB family protein</fullName>
    </submittedName>
</protein>
<gene>
    <name evidence="1" type="ORF">HJ588_11330</name>
</gene>
<dbReference type="EMBL" id="JABENB010000001">
    <property type="protein sequence ID" value="NNG39864.1"/>
    <property type="molecule type" value="Genomic_DNA"/>
</dbReference>
<dbReference type="InterPro" id="IPR034660">
    <property type="entry name" value="DinB/YfiT-like"/>
</dbReference>
<name>A0A849AGA1_9MICO</name>
<dbReference type="SUPFAM" id="SSF109854">
    <property type="entry name" value="DinB/YfiT-like putative metalloenzymes"/>
    <property type="match status" value="1"/>
</dbReference>
<organism evidence="1 2">
    <name type="scientific">Flexivirga aerilata</name>
    <dbReference type="NCBI Taxonomy" id="1656889"/>
    <lineage>
        <taxon>Bacteria</taxon>
        <taxon>Bacillati</taxon>
        <taxon>Actinomycetota</taxon>
        <taxon>Actinomycetes</taxon>
        <taxon>Micrococcales</taxon>
        <taxon>Dermacoccaceae</taxon>
        <taxon>Flexivirga</taxon>
    </lineage>
</organism>
<dbReference type="AlphaFoldDB" id="A0A849AGA1"/>
<reference evidence="1 2" key="1">
    <citation type="submission" date="2020-05" db="EMBL/GenBank/DDBJ databases">
        <title>Flexivirga sp. ID2601S isolated from air conditioner.</title>
        <authorList>
            <person name="Kim D.H."/>
        </authorList>
    </citation>
    <scope>NUCLEOTIDE SEQUENCE [LARGE SCALE GENOMIC DNA]</scope>
    <source>
        <strain evidence="1 2">ID2601S</strain>
    </source>
</reference>
<evidence type="ECO:0000313" key="1">
    <source>
        <dbReference type="EMBL" id="NNG39864.1"/>
    </source>
</evidence>
<dbReference type="Gene3D" id="1.20.120.450">
    <property type="entry name" value="dinb family like domain"/>
    <property type="match status" value="1"/>
</dbReference>
<comment type="caution">
    <text evidence="1">The sequence shown here is derived from an EMBL/GenBank/DDBJ whole genome shotgun (WGS) entry which is preliminary data.</text>
</comment>
<evidence type="ECO:0000313" key="2">
    <source>
        <dbReference type="Proteomes" id="UP000557772"/>
    </source>
</evidence>
<dbReference type="Pfam" id="PF04978">
    <property type="entry name" value="MST"/>
    <property type="match status" value="1"/>
</dbReference>
<sequence>MTTPAFDLASRVDPPLQADEAQTLQAYLDYHRDTFRAKTGGLTAEQLNTALAPSDMTLGGMMKHLALVETSWFVERFAGEPAPEPWASVDWEADVDWDWHSAADDTPEQLSALYEESVRLADDVLRPALRDGGLDALSAQRSRRESEEFSLRWIVVHMIEEYARHNGHADLIRQSVDGATGE</sequence>
<keyword evidence="2" id="KW-1185">Reference proteome</keyword>
<dbReference type="InterPro" id="IPR007061">
    <property type="entry name" value="MST-like"/>
</dbReference>
<accession>A0A849AGA1</accession>
<dbReference type="Proteomes" id="UP000557772">
    <property type="component" value="Unassembled WGS sequence"/>
</dbReference>
<proteinExistence type="predicted"/>